<evidence type="ECO:0000256" key="1">
    <source>
        <dbReference type="SAM" id="Coils"/>
    </source>
</evidence>
<accession>A0A286NU24</accession>
<gene>
    <name evidence="3" type="ORF">CGC48_02825</name>
</gene>
<feature type="domain" description="HNH nuclease" evidence="2">
    <location>
        <begin position="237"/>
        <end position="286"/>
    </location>
</feature>
<reference evidence="3 4" key="1">
    <citation type="journal article" date="2017" name="Genome Announc.">
        <title>Twelve Complete Reference Genomes of Clinical Isolates in the Capnocytophaga Genus.</title>
        <authorList>
            <person name="Villarma A."/>
            <person name="Gulvik C.A."/>
            <person name="Rowe L.A."/>
            <person name="Sheth M."/>
            <person name="Juieng P."/>
            <person name="Nicholson A.C."/>
            <person name="Loparev V.N."/>
            <person name="McQuiston J.R."/>
        </authorList>
    </citation>
    <scope>NUCLEOTIDE SEQUENCE [LARGE SCALE GENOMIC DNA]</scope>
    <source>
        <strain evidence="3 4">G7591</strain>
    </source>
</reference>
<dbReference type="AlphaFoldDB" id="A0A286NU24"/>
<dbReference type="InterPro" id="IPR003615">
    <property type="entry name" value="HNH_nuc"/>
</dbReference>
<name>A0A286NU24_9FLAO</name>
<dbReference type="RefSeq" id="WP_098028395.1">
    <property type="nucleotide sequence ID" value="NZ_CP022378.1"/>
</dbReference>
<dbReference type="Proteomes" id="UP000242855">
    <property type="component" value="Chromosome"/>
</dbReference>
<protein>
    <recommendedName>
        <fullName evidence="2">HNH nuclease domain-containing protein</fullName>
    </recommendedName>
</protein>
<organism evidence="3 4">
    <name type="scientific">Capnocytophaga cynodegmi</name>
    <dbReference type="NCBI Taxonomy" id="28189"/>
    <lineage>
        <taxon>Bacteria</taxon>
        <taxon>Pseudomonadati</taxon>
        <taxon>Bacteroidota</taxon>
        <taxon>Flavobacteriia</taxon>
        <taxon>Flavobacteriales</taxon>
        <taxon>Flavobacteriaceae</taxon>
        <taxon>Capnocytophaga</taxon>
    </lineage>
</organism>
<dbReference type="Pfam" id="PF13391">
    <property type="entry name" value="HNH_2"/>
    <property type="match status" value="1"/>
</dbReference>
<feature type="coiled-coil region" evidence="1">
    <location>
        <begin position="23"/>
        <end position="50"/>
    </location>
</feature>
<sequence>MIQHFDSICNFRYENPVGQDKPIKSNDSRLSKVKEELQKLKKLLELKFSNFKGFDFTVDVSEGISYFPNILHICILPPEQKVSDGIYVGICFDKFGRGAVVGCMESKTNPKGLNTVTRKIKNRELRIDVDGANKNSKYNNLFENPREFFKNRTKENKFLAHIEKSLELCLYNLKLIKSSSYLQTSDLLNSEINENEIKYELLDDIKDERKKIAISINQRRGQKNFRKELLRAYSAKCCITGCDIVEILEAAHIYPYKGDSTNKTYNGLLMRTDIHTLFDLGLIAINPINYSVEVSDTIKDDNFYRVLEGKRVNLPREESDKPNPEYLHYHYDKIFHK</sequence>
<proteinExistence type="predicted"/>
<dbReference type="EMBL" id="CP022378">
    <property type="protein sequence ID" value="ATA67661.1"/>
    <property type="molecule type" value="Genomic_DNA"/>
</dbReference>
<dbReference type="Gene3D" id="3.30.920.90">
    <property type="match status" value="1"/>
</dbReference>
<evidence type="ECO:0000313" key="4">
    <source>
        <dbReference type="Proteomes" id="UP000242855"/>
    </source>
</evidence>
<dbReference type="KEGG" id="ccyn:CGC48_02825"/>
<evidence type="ECO:0000259" key="2">
    <source>
        <dbReference type="Pfam" id="PF13391"/>
    </source>
</evidence>
<keyword evidence="1" id="KW-0175">Coiled coil</keyword>
<evidence type="ECO:0000313" key="3">
    <source>
        <dbReference type="EMBL" id="ATA67661.1"/>
    </source>
</evidence>
<dbReference type="GeneID" id="96780726"/>